<dbReference type="Proteomes" id="UP001558652">
    <property type="component" value="Unassembled WGS sequence"/>
</dbReference>
<dbReference type="AlphaFoldDB" id="A0ABD0Z2X0"/>
<feature type="transmembrane region" description="Helical" evidence="5">
    <location>
        <begin position="102"/>
        <end position="120"/>
    </location>
</feature>
<keyword evidence="7" id="KW-1185">Reference proteome</keyword>
<name>A0ABD0Z2X0_9HEMI</name>
<organism evidence="6 7">
    <name type="scientific">Ranatra chinensis</name>
    <dbReference type="NCBI Taxonomy" id="642074"/>
    <lineage>
        <taxon>Eukaryota</taxon>
        <taxon>Metazoa</taxon>
        <taxon>Ecdysozoa</taxon>
        <taxon>Arthropoda</taxon>
        <taxon>Hexapoda</taxon>
        <taxon>Insecta</taxon>
        <taxon>Pterygota</taxon>
        <taxon>Neoptera</taxon>
        <taxon>Paraneoptera</taxon>
        <taxon>Hemiptera</taxon>
        <taxon>Heteroptera</taxon>
        <taxon>Panheteroptera</taxon>
        <taxon>Nepomorpha</taxon>
        <taxon>Nepidae</taxon>
        <taxon>Ranatrinae</taxon>
        <taxon>Ranatra</taxon>
    </lineage>
</organism>
<dbReference type="GO" id="GO:0016020">
    <property type="term" value="C:membrane"/>
    <property type="evidence" value="ECO:0007669"/>
    <property type="project" value="UniProtKB-SubCell"/>
</dbReference>
<evidence type="ECO:0000313" key="6">
    <source>
        <dbReference type="EMBL" id="KAL1131848.1"/>
    </source>
</evidence>
<comment type="subcellular location">
    <subcellularLocation>
        <location evidence="1">Membrane</location>
        <topology evidence="1">Multi-pass membrane protein</topology>
    </subcellularLocation>
</comment>
<comment type="caution">
    <text evidence="6">The sequence shown here is derived from an EMBL/GenBank/DDBJ whole genome shotgun (WGS) entry which is preliminary data.</text>
</comment>
<sequence length="152" mass="16714">MTVMYLFTRYRFNWDEVDFSIFSTYSMITNLIVFSHMLKMDDALIGLMSCTSKILAGFVYAFATTTWAIYLAPLVDIVNGTSFIAMRSIASKLVPPDELGKINSVFGLAEAIVPVVYGPMYSALYRATMDTLPGAFFLLGGALTAPALIIFG</sequence>
<feature type="transmembrane region" description="Helical" evidence="5">
    <location>
        <begin position="132"/>
        <end position="151"/>
    </location>
</feature>
<evidence type="ECO:0000256" key="5">
    <source>
        <dbReference type="SAM" id="Phobius"/>
    </source>
</evidence>
<dbReference type="EMBL" id="JBFDAA010000006">
    <property type="protein sequence ID" value="KAL1131848.1"/>
    <property type="molecule type" value="Genomic_DNA"/>
</dbReference>
<evidence type="ECO:0000256" key="4">
    <source>
        <dbReference type="ARBA" id="ARBA00023136"/>
    </source>
</evidence>
<evidence type="ECO:0000256" key="3">
    <source>
        <dbReference type="ARBA" id="ARBA00022989"/>
    </source>
</evidence>
<evidence type="ECO:0000256" key="2">
    <source>
        <dbReference type="ARBA" id="ARBA00022692"/>
    </source>
</evidence>
<proteinExistence type="predicted"/>
<gene>
    <name evidence="6" type="ORF">AAG570_011459</name>
</gene>
<evidence type="ECO:0000256" key="1">
    <source>
        <dbReference type="ARBA" id="ARBA00004141"/>
    </source>
</evidence>
<evidence type="ECO:0000313" key="7">
    <source>
        <dbReference type="Proteomes" id="UP001558652"/>
    </source>
</evidence>
<feature type="transmembrane region" description="Helical" evidence="5">
    <location>
        <begin position="45"/>
        <end position="63"/>
    </location>
</feature>
<keyword evidence="2 5" id="KW-0812">Transmembrane</keyword>
<dbReference type="SUPFAM" id="SSF103473">
    <property type="entry name" value="MFS general substrate transporter"/>
    <property type="match status" value="1"/>
</dbReference>
<feature type="transmembrane region" description="Helical" evidence="5">
    <location>
        <begin position="69"/>
        <end position="90"/>
    </location>
</feature>
<accession>A0ABD0Z2X0</accession>
<dbReference type="InterPro" id="IPR036259">
    <property type="entry name" value="MFS_trans_sf"/>
</dbReference>
<dbReference type="PANTHER" id="PTHR23507:SF1">
    <property type="entry name" value="FI18259P1-RELATED"/>
    <property type="match status" value="1"/>
</dbReference>
<reference evidence="6 7" key="1">
    <citation type="submission" date="2024-07" db="EMBL/GenBank/DDBJ databases">
        <title>Chromosome-level genome assembly of the water stick insect Ranatra chinensis (Heteroptera: Nepidae).</title>
        <authorList>
            <person name="Liu X."/>
        </authorList>
    </citation>
    <scope>NUCLEOTIDE SEQUENCE [LARGE SCALE GENOMIC DNA]</scope>
    <source>
        <strain evidence="6">Cailab_2021Rc</strain>
        <tissue evidence="6">Muscle</tissue>
    </source>
</reference>
<dbReference type="Gene3D" id="1.20.1250.20">
    <property type="entry name" value="MFS general substrate transporter like domains"/>
    <property type="match status" value="1"/>
</dbReference>
<protein>
    <submittedName>
        <fullName evidence="6">Uncharacterized protein</fullName>
    </submittedName>
</protein>
<keyword evidence="4 5" id="KW-0472">Membrane</keyword>
<feature type="transmembrane region" description="Helical" evidence="5">
    <location>
        <begin position="20"/>
        <end position="38"/>
    </location>
</feature>
<dbReference type="PANTHER" id="PTHR23507">
    <property type="entry name" value="ZGC:174356"/>
    <property type="match status" value="1"/>
</dbReference>
<keyword evidence="3 5" id="KW-1133">Transmembrane helix</keyword>